<reference evidence="1 2" key="1">
    <citation type="submission" date="2016-03" db="EMBL/GenBank/DDBJ databases">
        <title>Cyphomyrmex costatus WGS genome.</title>
        <authorList>
            <person name="Nygaard S."/>
            <person name="Hu H."/>
            <person name="Boomsma J."/>
            <person name="Zhang G."/>
        </authorList>
    </citation>
    <scope>NUCLEOTIDE SEQUENCE [LARGE SCALE GENOMIC DNA]</scope>
    <source>
        <strain evidence="1">MS0001</strain>
        <tissue evidence="1">Whole body</tissue>
    </source>
</reference>
<keyword evidence="2" id="KW-1185">Reference proteome</keyword>
<dbReference type="InterPro" id="IPR012337">
    <property type="entry name" value="RNaseH-like_sf"/>
</dbReference>
<dbReference type="PANTHER" id="PTHR47501:SF5">
    <property type="entry name" value="HAT C-TERMINAL DIMERISATION DOMAIN-CONTAINING PROTEIN"/>
    <property type="match status" value="1"/>
</dbReference>
<name>A0A151I7K0_9HYME</name>
<organism evidence="1 2">
    <name type="scientific">Cyphomyrmex costatus</name>
    <dbReference type="NCBI Taxonomy" id="456900"/>
    <lineage>
        <taxon>Eukaryota</taxon>
        <taxon>Metazoa</taxon>
        <taxon>Ecdysozoa</taxon>
        <taxon>Arthropoda</taxon>
        <taxon>Hexapoda</taxon>
        <taxon>Insecta</taxon>
        <taxon>Pterygota</taxon>
        <taxon>Neoptera</taxon>
        <taxon>Endopterygota</taxon>
        <taxon>Hymenoptera</taxon>
        <taxon>Apocrita</taxon>
        <taxon>Aculeata</taxon>
        <taxon>Formicoidea</taxon>
        <taxon>Formicidae</taxon>
        <taxon>Myrmicinae</taxon>
        <taxon>Cyphomyrmex</taxon>
    </lineage>
</organism>
<dbReference type="Proteomes" id="UP000078542">
    <property type="component" value="Unassembled WGS sequence"/>
</dbReference>
<evidence type="ECO:0008006" key="3">
    <source>
        <dbReference type="Google" id="ProtNLM"/>
    </source>
</evidence>
<evidence type="ECO:0000313" key="2">
    <source>
        <dbReference type="Proteomes" id="UP000078542"/>
    </source>
</evidence>
<accession>A0A151I7K0</accession>
<gene>
    <name evidence="1" type="ORF">ALC62_15257</name>
</gene>
<dbReference type="PANTHER" id="PTHR47501">
    <property type="entry name" value="TRANSPOSASE-RELATED"/>
    <property type="match status" value="1"/>
</dbReference>
<evidence type="ECO:0000313" key="1">
    <source>
        <dbReference type="EMBL" id="KYM94126.1"/>
    </source>
</evidence>
<dbReference type="SUPFAM" id="SSF53098">
    <property type="entry name" value="Ribonuclease H-like"/>
    <property type="match status" value="1"/>
</dbReference>
<dbReference type="EMBL" id="KQ978409">
    <property type="protein sequence ID" value="KYM94126.1"/>
    <property type="molecule type" value="Genomic_DNA"/>
</dbReference>
<protein>
    <recommendedName>
        <fullName evidence="3">HAT C-terminal dimerisation domain-containing protein</fullName>
    </recommendedName>
</protein>
<proteinExistence type="predicted"/>
<dbReference type="AlphaFoldDB" id="A0A151I7K0"/>
<sequence length="566" mass="64914">MSLASNCSFVNESTSNNTEIQVNDSFGTIERANFEEECSKRSYLDSTWFAPDFSRMVNSYITYLPVHKIVRKIEESYKSRMTNIKNEISKVNCVCTTDIWTSYSRRFMGITVHWIDEKSLKRISYAIACRRFSGSHSHDRIANMLNEIHLKYEITREKLIATVTDNGSNFVKAFKRTYIIFIVQKANNNFNFLDYIETYEDNQYERESTEIMSFQEIVSPLLPSHQRCASHTLHLVATNDQSSENVKLMYNDIMQKCSTLWKSARSPKKYEVIVETLKKALKRPVVTRWNSLFDCFKQLITLKKELLILFGKLDVSNLTTNDFMFIEEYVKCTEPIAEALDILQGEADISYGYLLPTIISAKNKLKKITNDELLYCKDLIPILITSLEARFANLFNVIEEGKQAVVAAATHPKFKLRWLRCLGETARSNAMIAIKNGITSCCTPSQNMMEVDISNDGDGDGDGDGNGFDFHGIGDSAMLLQNALEMNASEVEFQGFWRDKRNDLSILHAYPIIKVAFIKFNTLIPSSAPVERMFSFATMYDIAKFNRLTDENFEKRVLCKANNINK</sequence>